<dbReference type="Pfam" id="PF00067">
    <property type="entry name" value="p450"/>
    <property type="match status" value="1"/>
</dbReference>
<dbReference type="STRING" id="151549.A0A4C1T5P6"/>
<feature type="binding site" description="axial binding residue" evidence="16">
    <location>
        <position position="242"/>
    </location>
    <ligand>
        <name>heme</name>
        <dbReference type="ChEBI" id="CHEBI:30413"/>
    </ligand>
    <ligandPart>
        <name>Fe</name>
        <dbReference type="ChEBI" id="CHEBI:18248"/>
    </ligandPart>
</feature>
<dbReference type="EC" id="1.14.14.1" evidence="6"/>
<gene>
    <name evidence="18" type="primary">CYP9E2</name>
    <name evidence="18" type="ORF">EVAR_71822_1</name>
</gene>
<dbReference type="InterPro" id="IPR017972">
    <property type="entry name" value="Cyt_P450_CS"/>
</dbReference>
<proteinExistence type="inferred from homology"/>
<evidence type="ECO:0000256" key="16">
    <source>
        <dbReference type="PIRSR" id="PIRSR602403-1"/>
    </source>
</evidence>
<evidence type="ECO:0000256" key="17">
    <source>
        <dbReference type="RuleBase" id="RU000461"/>
    </source>
</evidence>
<evidence type="ECO:0000313" key="19">
    <source>
        <dbReference type="Proteomes" id="UP000299102"/>
    </source>
</evidence>
<dbReference type="InterPro" id="IPR050476">
    <property type="entry name" value="Insect_CytP450_Detox"/>
</dbReference>
<sequence>MIAATRFAHSFDSVSMSITGPPPVPLVGNFGSTLVQKKSLIQTVTDFYNKYPDLEYLGVYNGGTPVLIVRNPELIKQILIKDFGHFQDRGITITGGGSSRICSLLKLKRGGSSDMVNQIVNERTGKPKVRKDFMDFMIELKEEGRAVRKGDNSNTELEITNEIMAAQAFIFYLEVSKHRLLSKFKLALEKGTSVIIPVQALQRDPKYFPNPEKFDPDRFSAENKAKLPSCVYLPFGDGPRNCIGTCGDIELKSIPDTKVWDPLLKELTL</sequence>
<keyword evidence="9" id="KW-0256">Endoplasmic reticulum</keyword>
<keyword evidence="10" id="KW-0492">Microsome</keyword>
<evidence type="ECO:0000256" key="10">
    <source>
        <dbReference type="ARBA" id="ARBA00022848"/>
    </source>
</evidence>
<name>A0A4C1T5P6_EUMVA</name>
<evidence type="ECO:0000256" key="12">
    <source>
        <dbReference type="ARBA" id="ARBA00023004"/>
    </source>
</evidence>
<dbReference type="GO" id="GO:0005506">
    <property type="term" value="F:iron ion binding"/>
    <property type="evidence" value="ECO:0007669"/>
    <property type="project" value="InterPro"/>
</dbReference>
<dbReference type="PRINTS" id="PR00465">
    <property type="entry name" value="EP450IV"/>
</dbReference>
<dbReference type="GO" id="GO:0005789">
    <property type="term" value="C:endoplasmic reticulum membrane"/>
    <property type="evidence" value="ECO:0007669"/>
    <property type="project" value="UniProtKB-SubCell"/>
</dbReference>
<evidence type="ECO:0000256" key="4">
    <source>
        <dbReference type="ARBA" id="ARBA00004406"/>
    </source>
</evidence>
<comment type="similarity">
    <text evidence="5 17">Belongs to the cytochrome P450 family.</text>
</comment>
<reference evidence="18 19" key="1">
    <citation type="journal article" date="2019" name="Commun. Biol.">
        <title>The bagworm genome reveals a unique fibroin gene that provides high tensile strength.</title>
        <authorList>
            <person name="Kono N."/>
            <person name="Nakamura H."/>
            <person name="Ohtoshi R."/>
            <person name="Tomita M."/>
            <person name="Numata K."/>
            <person name="Arakawa K."/>
        </authorList>
    </citation>
    <scope>NUCLEOTIDE SEQUENCE [LARGE SCALE GENOMIC DNA]</scope>
</reference>
<protein>
    <recommendedName>
        <fullName evidence="6">unspecific monooxygenase</fullName>
        <ecNumber evidence="6">1.14.14.1</ecNumber>
    </recommendedName>
</protein>
<evidence type="ECO:0000256" key="7">
    <source>
        <dbReference type="ARBA" id="ARBA00022617"/>
    </source>
</evidence>
<evidence type="ECO:0000256" key="13">
    <source>
        <dbReference type="ARBA" id="ARBA00023033"/>
    </source>
</evidence>
<evidence type="ECO:0000256" key="6">
    <source>
        <dbReference type="ARBA" id="ARBA00012109"/>
    </source>
</evidence>
<dbReference type="PROSITE" id="PS00086">
    <property type="entry name" value="CYTOCHROME_P450"/>
    <property type="match status" value="1"/>
</dbReference>
<dbReference type="InterPro" id="IPR001128">
    <property type="entry name" value="Cyt_P450"/>
</dbReference>
<evidence type="ECO:0000256" key="8">
    <source>
        <dbReference type="ARBA" id="ARBA00022723"/>
    </source>
</evidence>
<dbReference type="Proteomes" id="UP000299102">
    <property type="component" value="Unassembled WGS sequence"/>
</dbReference>
<dbReference type="AlphaFoldDB" id="A0A4C1T5P6"/>
<evidence type="ECO:0000256" key="11">
    <source>
        <dbReference type="ARBA" id="ARBA00023002"/>
    </source>
</evidence>
<dbReference type="SUPFAM" id="SSF48264">
    <property type="entry name" value="Cytochrome P450"/>
    <property type="match status" value="1"/>
</dbReference>
<evidence type="ECO:0000256" key="5">
    <source>
        <dbReference type="ARBA" id="ARBA00010617"/>
    </source>
</evidence>
<keyword evidence="7 16" id="KW-0349">Heme</keyword>
<dbReference type="InterPro" id="IPR036396">
    <property type="entry name" value="Cyt_P450_sf"/>
</dbReference>
<evidence type="ECO:0000256" key="3">
    <source>
        <dbReference type="ARBA" id="ARBA00004174"/>
    </source>
</evidence>
<dbReference type="Gene3D" id="1.10.630.10">
    <property type="entry name" value="Cytochrome P450"/>
    <property type="match status" value="2"/>
</dbReference>
<dbReference type="InterPro" id="IPR002403">
    <property type="entry name" value="Cyt_P450_E_grp-IV"/>
</dbReference>
<dbReference type="EMBL" id="BGZK01004538">
    <property type="protein sequence ID" value="GBP09515.1"/>
    <property type="molecule type" value="Genomic_DNA"/>
</dbReference>
<comment type="caution">
    <text evidence="18">The sequence shown here is derived from an EMBL/GenBank/DDBJ whole genome shotgun (WGS) entry which is preliminary data.</text>
</comment>
<keyword evidence="12 16" id="KW-0408">Iron</keyword>
<comment type="subcellular location">
    <subcellularLocation>
        <location evidence="4">Endoplasmic reticulum membrane</location>
        <topology evidence="4">Peripheral membrane protein</topology>
    </subcellularLocation>
    <subcellularLocation>
        <location evidence="3">Microsome membrane</location>
        <topology evidence="3">Peripheral membrane protein</topology>
    </subcellularLocation>
</comment>
<keyword evidence="13 17" id="KW-0503">Monooxygenase</keyword>
<accession>A0A4C1T5P6</accession>
<keyword evidence="19" id="KW-1185">Reference proteome</keyword>
<comment type="catalytic activity">
    <reaction evidence="15">
        <text>an organic molecule + reduced [NADPH--hemoprotein reductase] + O2 = an alcohol + oxidized [NADPH--hemoprotein reductase] + H2O + H(+)</text>
        <dbReference type="Rhea" id="RHEA:17149"/>
        <dbReference type="Rhea" id="RHEA-COMP:11964"/>
        <dbReference type="Rhea" id="RHEA-COMP:11965"/>
        <dbReference type="ChEBI" id="CHEBI:15377"/>
        <dbReference type="ChEBI" id="CHEBI:15378"/>
        <dbReference type="ChEBI" id="CHEBI:15379"/>
        <dbReference type="ChEBI" id="CHEBI:30879"/>
        <dbReference type="ChEBI" id="CHEBI:57618"/>
        <dbReference type="ChEBI" id="CHEBI:58210"/>
        <dbReference type="ChEBI" id="CHEBI:142491"/>
        <dbReference type="EC" id="1.14.14.1"/>
    </reaction>
</comment>
<keyword evidence="11 17" id="KW-0560">Oxidoreductase</keyword>
<evidence type="ECO:0000256" key="15">
    <source>
        <dbReference type="ARBA" id="ARBA00047827"/>
    </source>
</evidence>
<comment type="function">
    <text evidence="2">May be involved in the metabolism of insect hormones and in the breakdown of synthetic insecticides.</text>
</comment>
<evidence type="ECO:0000256" key="9">
    <source>
        <dbReference type="ARBA" id="ARBA00022824"/>
    </source>
</evidence>
<evidence type="ECO:0000256" key="2">
    <source>
        <dbReference type="ARBA" id="ARBA00003690"/>
    </source>
</evidence>
<keyword evidence="8 16" id="KW-0479">Metal-binding</keyword>
<organism evidence="18 19">
    <name type="scientific">Eumeta variegata</name>
    <name type="common">Bagworm moth</name>
    <name type="synonym">Eumeta japonica</name>
    <dbReference type="NCBI Taxonomy" id="151549"/>
    <lineage>
        <taxon>Eukaryota</taxon>
        <taxon>Metazoa</taxon>
        <taxon>Ecdysozoa</taxon>
        <taxon>Arthropoda</taxon>
        <taxon>Hexapoda</taxon>
        <taxon>Insecta</taxon>
        <taxon>Pterygota</taxon>
        <taxon>Neoptera</taxon>
        <taxon>Endopterygota</taxon>
        <taxon>Lepidoptera</taxon>
        <taxon>Glossata</taxon>
        <taxon>Ditrysia</taxon>
        <taxon>Tineoidea</taxon>
        <taxon>Psychidae</taxon>
        <taxon>Oiketicinae</taxon>
        <taxon>Eumeta</taxon>
    </lineage>
</organism>
<dbReference type="GO" id="GO:0016712">
    <property type="term" value="F:oxidoreductase activity, acting on paired donors, with incorporation or reduction of molecular oxygen, reduced flavin or flavoprotein as one donor, and incorporation of one atom of oxygen"/>
    <property type="evidence" value="ECO:0007669"/>
    <property type="project" value="UniProtKB-EC"/>
</dbReference>
<dbReference type="PANTHER" id="PTHR24292:SF54">
    <property type="entry name" value="CYP9F3-RELATED"/>
    <property type="match status" value="1"/>
</dbReference>
<dbReference type="GO" id="GO:0020037">
    <property type="term" value="F:heme binding"/>
    <property type="evidence" value="ECO:0007669"/>
    <property type="project" value="InterPro"/>
</dbReference>
<dbReference type="PANTHER" id="PTHR24292">
    <property type="entry name" value="CYTOCHROME P450"/>
    <property type="match status" value="1"/>
</dbReference>
<keyword evidence="14" id="KW-0472">Membrane</keyword>
<dbReference type="OrthoDB" id="2789670at2759"/>
<evidence type="ECO:0000313" key="18">
    <source>
        <dbReference type="EMBL" id="GBP09515.1"/>
    </source>
</evidence>
<comment type="cofactor">
    <cofactor evidence="1 16">
        <name>heme</name>
        <dbReference type="ChEBI" id="CHEBI:30413"/>
    </cofactor>
</comment>
<evidence type="ECO:0000256" key="14">
    <source>
        <dbReference type="ARBA" id="ARBA00023136"/>
    </source>
</evidence>
<evidence type="ECO:0000256" key="1">
    <source>
        <dbReference type="ARBA" id="ARBA00001971"/>
    </source>
</evidence>